<reference evidence="1" key="1">
    <citation type="submission" date="2022-04" db="EMBL/GenBank/DDBJ databases">
        <title>Chromosome-scale genome assembly of Holotrichia oblita Faldermann.</title>
        <authorList>
            <person name="Rongchong L."/>
        </authorList>
    </citation>
    <scope>NUCLEOTIDE SEQUENCE</scope>
    <source>
        <strain evidence="1">81SQS9</strain>
    </source>
</reference>
<dbReference type="Proteomes" id="UP001056778">
    <property type="component" value="Chromosome 7"/>
</dbReference>
<comment type="caution">
    <text evidence="1">The sequence shown here is derived from an EMBL/GenBank/DDBJ whole genome shotgun (WGS) entry which is preliminary data.</text>
</comment>
<gene>
    <name evidence="1" type="ORF">MML48_7g00003686</name>
</gene>
<evidence type="ECO:0000313" key="2">
    <source>
        <dbReference type="Proteomes" id="UP001056778"/>
    </source>
</evidence>
<evidence type="ECO:0000313" key="1">
    <source>
        <dbReference type="EMBL" id="KAI4457440.1"/>
    </source>
</evidence>
<sequence>MATAMSLDHKQNLHRLYDMFSSIDPEIIQIIAEGCNYDMNTACKQLYEIAGSQSPRQIQPSHQNPYEKIIGFIRNGYKILILMRGLPGSGKSTLAIMLLSHGLGQVNRDEFIFSTDDYFRKSGNYKYNPRELDEAHLWNQRRCFSSMKRGVSPIFIDNTNVQAWEMQVYCVMATQYGYMIEIATPWTDWALNPGMLANKNSHGVNKKKIEEMMARYEHNITTQVLFKKFSLNYSAKLPQYRLYPPITQGQTPGAASADSVDKPVKKEKKVLVEYVHKFKNRREEPTEESTSENQLIDIPNEPNNEDHNNDDLISFINEINNPVAMDESLMKPNQAEQISKQLEENKELMSKMMALLSRKNLAMQDIEMTMEVSKMEGKICLFISCYKLILNYFLPKSVDQVTSNENQGNKSDEVSVSSSLRDMDDLERENRKLKELLQMKLKSDAAKSNYSVLSNEKFNQNEADMEDLRKLRLDMFMHVRDSAKSTEPVSPSTSNQNMKENEADKEELQRFTLSSYMKQSVAAAKDAATSNDPVQPSTSNEKTKENNNFSTVKWNEYQQQVAAAKAGTQKRIEPDPGNLQPSISKASPPKQQKSSVPSFDKTAWGLTENALASWEDPTTPIQPSQPNKNVTYNVVETCEQGTNTTKEDLKDSSKKSNINVLNSTLNSGVLSKKLVSNKKLTFDKGCMTEEEELFQFDGDNAEQINKLRELFPDIPVENLIEVYDKCENDFHWTVELLSTTPMLVELKKKESPEKLNSQQSFSFELNDWNVVPTKLDDTKELDETIIKKKQEEEEAKLLQRKQEALEIKKQLENTVTFGKEHYSPHVWQLKTGKIEPSPIEAKKENTESDLIQVDADMIYISDDTSEDSITQEEDEEDLVELNLGPELVQQLENMFGQLALGDNLKPIVQVPESLARQLHALYLESICRQIENQSDYIMSQLKEDEEFAMKLQEAERRSSVGNNMNEIMDEELAMSLYKKEIEESKNLTPETLALKLTKQKLHLVFPNFDHKVLDEILVAHDNNYVQTVQAIMNSTDQQASSSDRNLLEPPISDSTLNEMKTHSKFVNKVTEDEEEIDGVAKSAQEYREDANKHMQNRQDLLQLAQKHHKNRDYHIAMFYSDLANKELKKADQANQHAAHRLIAENSAKLQKNDTLDLHFQYADSAITSLDIFIDYQISQLASSNKPYGHYYIITGWGKRSRLGRPVLKPLAMKRLRERKVT</sequence>
<dbReference type="EMBL" id="CM043021">
    <property type="protein sequence ID" value="KAI4457440.1"/>
    <property type="molecule type" value="Genomic_DNA"/>
</dbReference>
<protein>
    <submittedName>
        <fullName evidence="1">Nedd4-binding protein 2</fullName>
    </submittedName>
</protein>
<accession>A0ACB9SS25</accession>
<name>A0ACB9SS25_HOLOL</name>
<keyword evidence="2" id="KW-1185">Reference proteome</keyword>
<organism evidence="1 2">
    <name type="scientific">Holotrichia oblita</name>
    <name type="common">Chafer beetle</name>
    <dbReference type="NCBI Taxonomy" id="644536"/>
    <lineage>
        <taxon>Eukaryota</taxon>
        <taxon>Metazoa</taxon>
        <taxon>Ecdysozoa</taxon>
        <taxon>Arthropoda</taxon>
        <taxon>Hexapoda</taxon>
        <taxon>Insecta</taxon>
        <taxon>Pterygota</taxon>
        <taxon>Neoptera</taxon>
        <taxon>Endopterygota</taxon>
        <taxon>Coleoptera</taxon>
        <taxon>Polyphaga</taxon>
        <taxon>Scarabaeiformia</taxon>
        <taxon>Scarabaeidae</taxon>
        <taxon>Melolonthinae</taxon>
        <taxon>Holotrichia</taxon>
    </lineage>
</organism>
<proteinExistence type="predicted"/>